<sequence length="128" mass="14468">MSDCKENYTPLFPNEHLGPATGEEIESSKILKVNFRSAVGSINYISSATRPNLAHAVSSLLQYLENPVIQHWKHFLHILQHLKGSQELVCSILEMARKALLHIVMLTGETVKQPEDQYPVVWPHLKEG</sequence>
<dbReference type="AlphaFoldDB" id="A0A9Q3DTH2"/>
<dbReference type="OrthoDB" id="3432594at2759"/>
<gene>
    <name evidence="1" type="ORF">O181_048759</name>
</gene>
<name>A0A9Q3DTH2_9BASI</name>
<comment type="caution">
    <text evidence="1">The sequence shown here is derived from an EMBL/GenBank/DDBJ whole genome shotgun (WGS) entry which is preliminary data.</text>
</comment>
<evidence type="ECO:0000313" key="2">
    <source>
        <dbReference type="Proteomes" id="UP000765509"/>
    </source>
</evidence>
<protein>
    <submittedName>
        <fullName evidence="1">Uncharacterized protein</fullName>
    </submittedName>
</protein>
<dbReference type="Proteomes" id="UP000765509">
    <property type="component" value="Unassembled WGS sequence"/>
</dbReference>
<dbReference type="EMBL" id="AVOT02020707">
    <property type="protein sequence ID" value="MBW0509044.1"/>
    <property type="molecule type" value="Genomic_DNA"/>
</dbReference>
<evidence type="ECO:0000313" key="1">
    <source>
        <dbReference type="EMBL" id="MBW0509044.1"/>
    </source>
</evidence>
<proteinExistence type="predicted"/>
<organism evidence="1 2">
    <name type="scientific">Austropuccinia psidii MF-1</name>
    <dbReference type="NCBI Taxonomy" id="1389203"/>
    <lineage>
        <taxon>Eukaryota</taxon>
        <taxon>Fungi</taxon>
        <taxon>Dikarya</taxon>
        <taxon>Basidiomycota</taxon>
        <taxon>Pucciniomycotina</taxon>
        <taxon>Pucciniomycetes</taxon>
        <taxon>Pucciniales</taxon>
        <taxon>Sphaerophragmiaceae</taxon>
        <taxon>Austropuccinia</taxon>
    </lineage>
</organism>
<reference evidence="1" key="1">
    <citation type="submission" date="2021-03" db="EMBL/GenBank/DDBJ databases">
        <title>Draft genome sequence of rust myrtle Austropuccinia psidii MF-1, a brazilian biotype.</title>
        <authorList>
            <person name="Quecine M.C."/>
            <person name="Pachon D.M.R."/>
            <person name="Bonatelli M.L."/>
            <person name="Correr F.H."/>
            <person name="Franceschini L.M."/>
            <person name="Leite T.F."/>
            <person name="Margarido G.R.A."/>
            <person name="Almeida C.A."/>
            <person name="Ferrarezi J.A."/>
            <person name="Labate C.A."/>
        </authorList>
    </citation>
    <scope>NUCLEOTIDE SEQUENCE</scope>
    <source>
        <strain evidence="1">MF-1</strain>
    </source>
</reference>
<accession>A0A9Q3DTH2</accession>
<keyword evidence="2" id="KW-1185">Reference proteome</keyword>